<dbReference type="InterPro" id="IPR022158">
    <property type="entry name" value="Inositol_phosphatase"/>
</dbReference>
<keyword evidence="5" id="KW-1185">Reference proteome</keyword>
<dbReference type="GO" id="GO:0046856">
    <property type="term" value="P:phosphatidylinositol dephosphorylation"/>
    <property type="evidence" value="ECO:0007669"/>
    <property type="project" value="TreeGrafter"/>
</dbReference>
<name>A0AAW1UJH8_9CUCU</name>
<feature type="region of interest" description="Disordered" evidence="1">
    <location>
        <begin position="827"/>
        <end position="880"/>
    </location>
</feature>
<dbReference type="GO" id="GO:0005769">
    <property type="term" value="C:early endosome"/>
    <property type="evidence" value="ECO:0007669"/>
    <property type="project" value="TreeGrafter"/>
</dbReference>
<dbReference type="GO" id="GO:0045334">
    <property type="term" value="C:clathrin-coated endocytic vesicle"/>
    <property type="evidence" value="ECO:0007669"/>
    <property type="project" value="TreeGrafter"/>
</dbReference>
<proteinExistence type="predicted"/>
<evidence type="ECO:0000256" key="1">
    <source>
        <dbReference type="SAM" id="MobiDB-lite"/>
    </source>
</evidence>
<accession>A0AAW1UJH8</accession>
<feature type="domain" description="HSac2" evidence="3">
    <location>
        <begin position="593"/>
        <end position="763"/>
    </location>
</feature>
<dbReference type="GO" id="GO:2001135">
    <property type="term" value="P:regulation of endocytic recycling"/>
    <property type="evidence" value="ECO:0007669"/>
    <property type="project" value="TreeGrafter"/>
</dbReference>
<dbReference type="PROSITE" id="PS50275">
    <property type="entry name" value="SAC"/>
    <property type="match status" value="1"/>
</dbReference>
<comment type="caution">
    <text evidence="4">The sequence shown here is derived from an EMBL/GenBank/DDBJ whole genome shotgun (WGS) entry which is preliminary data.</text>
</comment>
<feature type="domain" description="SAC" evidence="2">
    <location>
        <begin position="179"/>
        <end position="523"/>
    </location>
</feature>
<evidence type="ECO:0000313" key="4">
    <source>
        <dbReference type="EMBL" id="KAK9882655.1"/>
    </source>
</evidence>
<feature type="compositionally biased region" description="Low complexity" evidence="1">
    <location>
        <begin position="863"/>
        <end position="874"/>
    </location>
</feature>
<dbReference type="InterPro" id="IPR002013">
    <property type="entry name" value="SAC_dom"/>
</dbReference>
<organism evidence="4 5">
    <name type="scientific">Henosepilachna vigintioctopunctata</name>
    <dbReference type="NCBI Taxonomy" id="420089"/>
    <lineage>
        <taxon>Eukaryota</taxon>
        <taxon>Metazoa</taxon>
        <taxon>Ecdysozoa</taxon>
        <taxon>Arthropoda</taxon>
        <taxon>Hexapoda</taxon>
        <taxon>Insecta</taxon>
        <taxon>Pterygota</taxon>
        <taxon>Neoptera</taxon>
        <taxon>Endopterygota</taxon>
        <taxon>Coleoptera</taxon>
        <taxon>Polyphaga</taxon>
        <taxon>Cucujiformia</taxon>
        <taxon>Coccinelloidea</taxon>
        <taxon>Coccinellidae</taxon>
        <taxon>Epilachninae</taxon>
        <taxon>Epilachnini</taxon>
        <taxon>Henosepilachna</taxon>
    </lineage>
</organism>
<dbReference type="Pfam" id="PF12456">
    <property type="entry name" value="hSac2"/>
    <property type="match status" value="1"/>
</dbReference>
<evidence type="ECO:0000259" key="2">
    <source>
        <dbReference type="PROSITE" id="PS50275"/>
    </source>
</evidence>
<dbReference type="GO" id="GO:0043812">
    <property type="term" value="F:phosphatidylinositol-4-phosphate phosphatase activity"/>
    <property type="evidence" value="ECO:0007669"/>
    <property type="project" value="TreeGrafter"/>
</dbReference>
<evidence type="ECO:0008006" key="6">
    <source>
        <dbReference type="Google" id="ProtNLM"/>
    </source>
</evidence>
<evidence type="ECO:0000259" key="3">
    <source>
        <dbReference type="PROSITE" id="PS51791"/>
    </source>
</evidence>
<dbReference type="PANTHER" id="PTHR45662:SF8">
    <property type="entry name" value="PHOSPHATIDYLINOSITIDE PHOSPHATASE SAC2"/>
    <property type="match status" value="1"/>
</dbReference>
<sequence>MELFRTDLFYIFKKGENSLWCDRTTGCFIPKTAWSLTEADDPICLGICDGIVGKVSASVFDSRLIVIKESAIVGKLHGDNNVYKIKSIAFVPLSLEESEINLRPCPKHKYLSKSLKQSGSIFEIQKSGAFSKTWGTLKNAGNSIKNTTQQAAAIASGTPKRREGKSKDRFEKQIMDEFCKIFGDTNSFYYSYTTDLTNSLQRLCDLEKSGKFGSSALWRTVDDRFFWNKHMLSDFIQIESSLFDPWILPIIQGYIQIEKCKVNIGQYYQSGVLSDKCHEIFTLCILSRRSRFRAGTRYKRRGVDEAGHVANYVETEQLIMYHSHEVSFVQVRGSVPVFWSQPGYKYRPPPRIDRGEVENQNAFEKHFSSEIKLYGPICGVNLVDQSGHEKIIFDAYSNQIFQYNSPFITYVTFDFHEYCKGMHFENVSVLLNAIGDILKDMNYCWKDQHGHICSQNGVFRVNCIDCLDRTNVVQTAIGKAVMEIQFCKLGLTAPEAPIPENIRSTFQLLWANNGDILSKQYAGTNALKGDYTRTGERKISGIMKDGMNSANRYYLSRFKDSTRQGTIDLMLGNYVSEENFIVSKVNQPEDDHLATAEHVKLLFEDCKKMLIKNPEDTLGIWGLINADLSTGDINETEIDSILILTKGSYFVADYDDQVDKITKYQEVLLQDITLIESGMAEMGKSLFGGARTRPCLRINYKINDITGYYHMFRSACFGFFNNMPMCIKSIDDETEYLKAICESFSISFEICQLPSVLFKQGVLDKRKSKIIVDHSNMYLDIVGLPQMTRNVSESQLLALKNVGSKAISNMSQHFSKLNKIGNKFKSSKSKPANFSVGQTNTSEVSSDSEDEGDSSIFQPNDHSYIGNSSSSSEIEQGEEINEETTLGINIQDSFLPGVGIVMGNNRDSNEAVINESKRDILVRQDSKLNNIQLASIMKSVSMIKPDIQINSGIPAFDTELTSMLEKKFSHSVSEVDDSANSSYLSGVKLEKRSNSDYEVSLNISQSQSESALKNKLTNLTSPVASVTKDLVFSPFSKLAKGVQNFGSNIDRRLGGQVRYISEKEMEEHRKLQEKWQDCKTRLIAL</sequence>
<dbReference type="EMBL" id="JARQZJ010000079">
    <property type="protein sequence ID" value="KAK9882655.1"/>
    <property type="molecule type" value="Genomic_DNA"/>
</dbReference>
<dbReference type="AlphaFoldDB" id="A0AAW1UJH8"/>
<dbReference type="InterPro" id="IPR034753">
    <property type="entry name" value="hSac2"/>
</dbReference>
<reference evidence="4 5" key="1">
    <citation type="submission" date="2023-03" db="EMBL/GenBank/DDBJ databases">
        <title>Genome insight into feeding habits of ladybird beetles.</title>
        <authorList>
            <person name="Li H.-S."/>
            <person name="Huang Y.-H."/>
            <person name="Pang H."/>
        </authorList>
    </citation>
    <scope>NUCLEOTIDE SEQUENCE [LARGE SCALE GENOMIC DNA]</scope>
    <source>
        <strain evidence="4">SYSU_2023b</strain>
        <tissue evidence="4">Whole body</tissue>
    </source>
</reference>
<protein>
    <recommendedName>
        <fullName evidence="6">Phosphatidylinositide phosphatase SAC2</fullName>
    </recommendedName>
</protein>
<dbReference type="PANTHER" id="PTHR45662">
    <property type="entry name" value="PHOSPHATIDYLINOSITIDE PHOSPHATASE SAC1"/>
    <property type="match status" value="1"/>
</dbReference>
<dbReference type="Pfam" id="PF02383">
    <property type="entry name" value="Syja_N"/>
    <property type="match status" value="1"/>
</dbReference>
<gene>
    <name evidence="4" type="ORF">WA026_022521</name>
</gene>
<evidence type="ECO:0000313" key="5">
    <source>
        <dbReference type="Proteomes" id="UP001431783"/>
    </source>
</evidence>
<dbReference type="Proteomes" id="UP001431783">
    <property type="component" value="Unassembled WGS sequence"/>
</dbReference>
<feature type="compositionally biased region" description="Polar residues" evidence="1">
    <location>
        <begin position="829"/>
        <end position="841"/>
    </location>
</feature>
<dbReference type="PROSITE" id="PS51791">
    <property type="entry name" value="HSAC2"/>
    <property type="match status" value="1"/>
</dbReference>